<dbReference type="InterPro" id="IPR001789">
    <property type="entry name" value="Sig_transdc_resp-reg_receiver"/>
</dbReference>
<evidence type="ECO:0000313" key="8">
    <source>
        <dbReference type="EMBL" id="MTB64571.1"/>
    </source>
</evidence>
<gene>
    <name evidence="8" type="ORF">GGG87_06140</name>
    <name evidence="9" type="ORF">GGH11_06175</name>
</gene>
<dbReference type="Gene3D" id="3.40.50.2300">
    <property type="match status" value="1"/>
</dbReference>
<dbReference type="InterPro" id="IPR011006">
    <property type="entry name" value="CheY-like_superfamily"/>
</dbReference>
<dbReference type="GO" id="GO:0000156">
    <property type="term" value="F:phosphorelay response regulator activity"/>
    <property type="evidence" value="ECO:0007669"/>
    <property type="project" value="InterPro"/>
</dbReference>
<dbReference type="PANTHER" id="PTHR37299">
    <property type="entry name" value="TRANSCRIPTIONAL REGULATOR-RELATED"/>
    <property type="match status" value="1"/>
</dbReference>
<dbReference type="SUPFAM" id="SSF52172">
    <property type="entry name" value="CheY-like"/>
    <property type="match status" value="1"/>
</dbReference>
<dbReference type="AlphaFoldDB" id="A0A6I4RCR3"/>
<dbReference type="InterPro" id="IPR007492">
    <property type="entry name" value="LytTR_DNA-bd_dom"/>
</dbReference>
<reference evidence="9 11" key="1">
    <citation type="submission" date="2019-10" db="EMBL/GenBank/DDBJ databases">
        <title>Streptococcis sp, isolated from the respiratory tract of Marmot.</title>
        <authorList>
            <person name="Zhang G."/>
        </authorList>
    </citation>
    <scope>NUCLEOTIDE SEQUENCE [LARGE SCALE GENOMIC DNA]</scope>
    <source>
        <strain evidence="9">Zg-70</strain>
        <strain evidence="11">zg-70</strain>
    </source>
</reference>
<evidence type="ECO:0000256" key="5">
    <source>
        <dbReference type="PROSITE-ProRule" id="PRU00169"/>
    </source>
</evidence>
<proteinExistence type="predicted"/>
<feature type="modified residue" description="4-aspartylphosphate" evidence="5">
    <location>
        <position position="59"/>
    </location>
</feature>
<dbReference type="Proteomes" id="UP000435423">
    <property type="component" value="Unassembled WGS sequence"/>
</dbReference>
<evidence type="ECO:0000313" key="9">
    <source>
        <dbReference type="EMBL" id="MWV56558.1"/>
    </source>
</evidence>
<dbReference type="PROSITE" id="PS50110">
    <property type="entry name" value="RESPONSE_REGULATORY"/>
    <property type="match status" value="1"/>
</dbReference>
<evidence type="ECO:0000313" key="11">
    <source>
        <dbReference type="Proteomes" id="UP000435423"/>
    </source>
</evidence>
<dbReference type="Pfam" id="PF00072">
    <property type="entry name" value="Response_reg"/>
    <property type="match status" value="1"/>
</dbReference>
<reference evidence="8 10" key="2">
    <citation type="submission" date="2019-11" db="EMBL/GenBank/DDBJ databases">
        <title>Streptococcis sp. isolated from the respiratory tract of Marmot.</title>
        <authorList>
            <person name="Zhang G."/>
        </authorList>
    </citation>
    <scope>NUCLEOTIDE SEQUENCE [LARGE SCALE GENOMIC DNA]</scope>
    <source>
        <strain evidence="8">Zg-86</strain>
        <strain evidence="10">zg-86</strain>
    </source>
</reference>
<dbReference type="CDD" id="cd17533">
    <property type="entry name" value="REC_LytTR_AgrA-like"/>
    <property type="match status" value="1"/>
</dbReference>
<dbReference type="Proteomes" id="UP000435060">
    <property type="component" value="Unassembled WGS sequence"/>
</dbReference>
<evidence type="ECO:0000256" key="3">
    <source>
        <dbReference type="ARBA" id="ARBA00023159"/>
    </source>
</evidence>
<keyword evidence="5" id="KW-0597">Phosphoprotein</keyword>
<accession>A0A6I4RCR3</accession>
<dbReference type="Gene3D" id="2.40.50.1020">
    <property type="entry name" value="LytTr DNA-binding domain"/>
    <property type="match status" value="1"/>
</dbReference>
<sequence length="250" mass="29034">MNIFILEDDVVQQSRMEEVVAGLIAQHHLSVKRLEVFGKPEQLLAAVEEKGRHQLFFLDIEIREEEKKGLEVAREIRQLDPYAMIVFVTTHSEWMPLAFRYQVSALDYIAKNLPSDEWLARIEKVLLYADEQVTKTVAEDAFYYQSKYAQIQVPFQDILYLETSPRPHRVILYTEKDRTEFTASLAEVLQQEPRLLACHRSFVVNPANVVKIDKHEKILYFRNGSSCWIARSKLETVLATIEQLHKGSGL</sequence>
<dbReference type="EMBL" id="WLCG01000007">
    <property type="protein sequence ID" value="MTB64571.1"/>
    <property type="molecule type" value="Genomic_DNA"/>
</dbReference>
<evidence type="ECO:0000259" key="6">
    <source>
        <dbReference type="PROSITE" id="PS50110"/>
    </source>
</evidence>
<keyword evidence="10" id="KW-1185">Reference proteome</keyword>
<comment type="caution">
    <text evidence="9">The sequence shown here is derived from an EMBL/GenBank/DDBJ whole genome shotgun (WGS) entry which is preliminary data.</text>
</comment>
<organism evidence="9 11">
    <name type="scientific">Streptococcus zhangguiae</name>
    <dbReference type="NCBI Taxonomy" id="2664091"/>
    <lineage>
        <taxon>Bacteria</taxon>
        <taxon>Bacillati</taxon>
        <taxon>Bacillota</taxon>
        <taxon>Bacilli</taxon>
        <taxon>Lactobacillales</taxon>
        <taxon>Streptococcaceae</taxon>
        <taxon>Streptococcus</taxon>
    </lineage>
</organism>
<dbReference type="EMBL" id="WUBJ01000006">
    <property type="protein sequence ID" value="MWV56558.1"/>
    <property type="molecule type" value="Genomic_DNA"/>
</dbReference>
<dbReference type="GO" id="GO:0003677">
    <property type="term" value="F:DNA binding"/>
    <property type="evidence" value="ECO:0007669"/>
    <property type="project" value="InterPro"/>
</dbReference>
<evidence type="ECO:0000313" key="10">
    <source>
        <dbReference type="Proteomes" id="UP000435060"/>
    </source>
</evidence>
<dbReference type="PANTHER" id="PTHR37299:SF3">
    <property type="entry name" value="STAGE 0 SPORULATION PROTEIN A HOMOLOG"/>
    <property type="match status" value="1"/>
</dbReference>
<evidence type="ECO:0000256" key="1">
    <source>
        <dbReference type="ARBA" id="ARBA00022490"/>
    </source>
</evidence>
<feature type="domain" description="HTH LytTR-type" evidence="7">
    <location>
        <begin position="142"/>
        <end position="243"/>
    </location>
</feature>
<evidence type="ECO:0000256" key="4">
    <source>
        <dbReference type="ARBA" id="ARBA00037164"/>
    </source>
</evidence>
<evidence type="ECO:0000256" key="2">
    <source>
        <dbReference type="ARBA" id="ARBA00023012"/>
    </source>
</evidence>
<evidence type="ECO:0000259" key="7">
    <source>
        <dbReference type="PROSITE" id="PS50930"/>
    </source>
</evidence>
<keyword evidence="1" id="KW-0963">Cytoplasm</keyword>
<feature type="domain" description="Response regulatory" evidence="6">
    <location>
        <begin position="2"/>
        <end position="126"/>
    </location>
</feature>
<dbReference type="RefSeq" id="WP_154608411.1">
    <property type="nucleotide sequence ID" value="NZ_CP072115.1"/>
</dbReference>
<comment type="function">
    <text evidence="4">Required for high-level post-exponential phase expression of a series of secreted proteins.</text>
</comment>
<dbReference type="Pfam" id="PF04397">
    <property type="entry name" value="LytTR"/>
    <property type="match status" value="1"/>
</dbReference>
<protein>
    <submittedName>
        <fullName evidence="9">Response regulator</fullName>
    </submittedName>
</protein>
<dbReference type="SMART" id="SM00850">
    <property type="entry name" value="LytTR"/>
    <property type="match status" value="1"/>
</dbReference>
<dbReference type="PROSITE" id="PS50930">
    <property type="entry name" value="HTH_LYTTR"/>
    <property type="match status" value="1"/>
</dbReference>
<keyword evidence="3" id="KW-0010">Activator</keyword>
<keyword evidence="2" id="KW-0902">Two-component regulatory system</keyword>
<dbReference type="InterPro" id="IPR046947">
    <property type="entry name" value="LytR-like"/>
</dbReference>
<dbReference type="SMART" id="SM00448">
    <property type="entry name" value="REC"/>
    <property type="match status" value="1"/>
</dbReference>
<name>A0A6I4RCR3_9STRE</name>